<dbReference type="Proteomes" id="UP000515561">
    <property type="component" value="Chromosome"/>
</dbReference>
<dbReference type="EMBL" id="AP023367">
    <property type="protein sequence ID" value="BCJ94458.1"/>
    <property type="molecule type" value="Genomic_DNA"/>
</dbReference>
<protein>
    <submittedName>
        <fullName evidence="1">Uncharacterized protein</fullName>
    </submittedName>
</protein>
<name>A0A6S6R601_9FIRM</name>
<dbReference type="KEGG" id="acel:acsn021_20270"/>
<evidence type="ECO:0000313" key="1">
    <source>
        <dbReference type="EMBL" id="BCJ94458.1"/>
    </source>
</evidence>
<evidence type="ECO:0000313" key="2">
    <source>
        <dbReference type="Proteomes" id="UP000515561"/>
    </source>
</evidence>
<proteinExistence type="predicted"/>
<reference evidence="1 2" key="1">
    <citation type="journal article" date="2016" name="Int. J. Syst. Evol. Microbiol.">
        <title>Descriptions of Anaerotaenia torta gen. nov., sp. nov. and Anaerocolumna cellulosilytica gen. nov., sp. nov. isolated from a methanogenic reactor of cattle waste.</title>
        <authorList>
            <person name="Uek A."/>
            <person name="Ohtaki Y."/>
            <person name="Kaku N."/>
            <person name="Ueki K."/>
        </authorList>
    </citation>
    <scope>NUCLEOTIDE SEQUENCE [LARGE SCALE GENOMIC DNA]</scope>
    <source>
        <strain evidence="1 2">SN021</strain>
    </source>
</reference>
<dbReference type="RefSeq" id="WP_279289758.1">
    <property type="nucleotide sequence ID" value="NZ_AP023367.1"/>
</dbReference>
<gene>
    <name evidence="1" type="ORF">acsn021_20270</name>
</gene>
<accession>A0A6S6R601</accession>
<organism evidence="1 2">
    <name type="scientific">Anaerocolumna cellulosilytica</name>
    <dbReference type="NCBI Taxonomy" id="433286"/>
    <lineage>
        <taxon>Bacteria</taxon>
        <taxon>Bacillati</taxon>
        <taxon>Bacillota</taxon>
        <taxon>Clostridia</taxon>
        <taxon>Lachnospirales</taxon>
        <taxon>Lachnospiraceae</taxon>
        <taxon>Anaerocolumna</taxon>
    </lineage>
</organism>
<keyword evidence="2" id="KW-1185">Reference proteome</keyword>
<dbReference type="AlphaFoldDB" id="A0A6S6R601"/>
<sequence>MVIEKGNESDIEELALLYDELNDYLAKGINYPGWKKAFILLAYR</sequence>